<keyword evidence="16" id="KW-0239">DNA-directed DNA polymerase</keyword>
<keyword evidence="9" id="KW-0255">Endonuclease</keyword>
<dbReference type="GO" id="GO:0005524">
    <property type="term" value="F:ATP binding"/>
    <property type="evidence" value="ECO:0007669"/>
    <property type="project" value="UniProtKB-KW"/>
</dbReference>
<dbReference type="GO" id="GO:0005634">
    <property type="term" value="C:nucleus"/>
    <property type="evidence" value="ECO:0007669"/>
    <property type="project" value="UniProtKB-ARBA"/>
</dbReference>
<keyword evidence="6" id="KW-0540">Nuclease</keyword>
<dbReference type="GO" id="GO:0008233">
    <property type="term" value="F:peptidase activity"/>
    <property type="evidence" value="ECO:0007669"/>
    <property type="project" value="UniProtKB-KW"/>
</dbReference>
<keyword evidence="13" id="KW-0694">RNA-binding</keyword>
<protein>
    <recommendedName>
        <fullName evidence="22">Integrase catalytic domain-containing protein</fullName>
    </recommendedName>
</protein>
<evidence type="ECO:0000256" key="14">
    <source>
        <dbReference type="ARBA" id="ARBA00022908"/>
    </source>
</evidence>
<keyword evidence="3" id="KW-1188">Viral release from host cell</keyword>
<feature type="compositionally biased region" description="Polar residues" evidence="21">
    <location>
        <begin position="1"/>
        <end position="15"/>
    </location>
</feature>
<feature type="region of interest" description="Disordered" evidence="21">
    <location>
        <begin position="1"/>
        <end position="21"/>
    </location>
</feature>
<dbReference type="EMBL" id="AVOT02020501">
    <property type="protein sequence ID" value="MBW0508725.1"/>
    <property type="molecule type" value="Genomic_DNA"/>
</dbReference>
<comment type="catalytic activity">
    <reaction evidence="20">
        <text>DNA(n) + a 2'-deoxyribonucleoside 5'-triphosphate = DNA(n+1) + diphosphate</text>
        <dbReference type="Rhea" id="RHEA:22508"/>
        <dbReference type="Rhea" id="RHEA-COMP:17339"/>
        <dbReference type="Rhea" id="RHEA-COMP:17340"/>
        <dbReference type="ChEBI" id="CHEBI:33019"/>
        <dbReference type="ChEBI" id="CHEBI:61560"/>
        <dbReference type="ChEBI" id="CHEBI:173112"/>
        <dbReference type="EC" id="2.7.7.7"/>
    </reaction>
</comment>
<dbReference type="GO" id="GO:0015074">
    <property type="term" value="P:DNA integration"/>
    <property type="evidence" value="ECO:0007669"/>
    <property type="project" value="UniProtKB-KW"/>
</dbReference>
<evidence type="ECO:0000256" key="19">
    <source>
        <dbReference type="ARBA" id="ARBA00048173"/>
    </source>
</evidence>
<keyword evidence="11" id="KW-0067">ATP-binding</keyword>
<evidence type="ECO:0000256" key="9">
    <source>
        <dbReference type="ARBA" id="ARBA00022759"/>
    </source>
</evidence>
<keyword evidence="16" id="KW-0808">Transferase</keyword>
<evidence type="ECO:0000256" key="17">
    <source>
        <dbReference type="ARBA" id="ARBA00023113"/>
    </source>
</evidence>
<evidence type="ECO:0000256" key="16">
    <source>
        <dbReference type="ARBA" id="ARBA00022932"/>
    </source>
</evidence>
<evidence type="ECO:0000256" key="12">
    <source>
        <dbReference type="ARBA" id="ARBA00022842"/>
    </source>
</evidence>
<evidence type="ECO:0000256" key="5">
    <source>
        <dbReference type="ARBA" id="ARBA00022695"/>
    </source>
</evidence>
<evidence type="ECO:0000256" key="10">
    <source>
        <dbReference type="ARBA" id="ARBA00022801"/>
    </source>
</evidence>
<dbReference type="Gene3D" id="3.30.420.10">
    <property type="entry name" value="Ribonuclease H-like superfamily/Ribonuclease H"/>
    <property type="match status" value="1"/>
</dbReference>
<comment type="caution">
    <text evidence="23">The sequence shown here is derived from an EMBL/GenBank/DDBJ whole genome shotgun (WGS) entry which is preliminary data.</text>
</comment>
<keyword evidence="15" id="KW-0695">RNA-directed DNA polymerase</keyword>
<dbReference type="InterPro" id="IPR054722">
    <property type="entry name" value="PolX-like_BBD"/>
</dbReference>
<dbReference type="PANTHER" id="PTHR42648">
    <property type="entry name" value="TRANSPOSASE, PUTATIVE-RELATED"/>
    <property type="match status" value="1"/>
</dbReference>
<dbReference type="InterPro" id="IPR036397">
    <property type="entry name" value="RNaseH_sf"/>
</dbReference>
<keyword evidence="12" id="KW-0460">Magnesium</keyword>
<evidence type="ECO:0000256" key="3">
    <source>
        <dbReference type="ARBA" id="ARBA00022612"/>
    </source>
</evidence>
<evidence type="ECO:0000256" key="1">
    <source>
        <dbReference type="ARBA" id="ARBA00002180"/>
    </source>
</evidence>
<dbReference type="GO" id="GO:0004519">
    <property type="term" value="F:endonuclease activity"/>
    <property type="evidence" value="ECO:0007669"/>
    <property type="project" value="UniProtKB-KW"/>
</dbReference>
<keyword evidence="17" id="KW-0917">Virion maturation</keyword>
<keyword evidence="2" id="KW-0815">Transposition</keyword>
<dbReference type="InterPro" id="IPR012337">
    <property type="entry name" value="RNaseH-like_sf"/>
</dbReference>
<dbReference type="GO" id="GO:0006310">
    <property type="term" value="P:DNA recombination"/>
    <property type="evidence" value="ECO:0007669"/>
    <property type="project" value="UniProtKB-KW"/>
</dbReference>
<name>A0A9Q3DRY2_9BASI</name>
<accession>A0A9Q3DRY2</accession>
<keyword evidence="4" id="KW-0645">Protease</keyword>
<keyword evidence="14" id="KW-0229">DNA integration</keyword>
<feature type="domain" description="Integrase catalytic" evidence="22">
    <location>
        <begin position="190"/>
        <end position="355"/>
    </location>
</feature>
<keyword evidence="5" id="KW-0548">Nucleotidyltransferase</keyword>
<dbReference type="GO" id="GO:0003887">
    <property type="term" value="F:DNA-directed DNA polymerase activity"/>
    <property type="evidence" value="ECO:0007669"/>
    <property type="project" value="UniProtKB-KW"/>
</dbReference>
<dbReference type="GO" id="GO:0006508">
    <property type="term" value="P:proteolysis"/>
    <property type="evidence" value="ECO:0007669"/>
    <property type="project" value="UniProtKB-KW"/>
</dbReference>
<evidence type="ECO:0000256" key="6">
    <source>
        <dbReference type="ARBA" id="ARBA00022722"/>
    </source>
</evidence>
<dbReference type="GO" id="GO:0046872">
    <property type="term" value="F:metal ion binding"/>
    <property type="evidence" value="ECO:0007669"/>
    <property type="project" value="UniProtKB-KW"/>
</dbReference>
<evidence type="ECO:0000256" key="13">
    <source>
        <dbReference type="ARBA" id="ARBA00022884"/>
    </source>
</evidence>
<keyword evidence="24" id="KW-1185">Reference proteome</keyword>
<evidence type="ECO:0000256" key="15">
    <source>
        <dbReference type="ARBA" id="ARBA00022918"/>
    </source>
</evidence>
<comment type="catalytic activity">
    <reaction evidence="19">
        <text>DNA(n) + a 2'-deoxyribonucleoside 5'-triphosphate = DNA(n+1) + diphosphate</text>
        <dbReference type="Rhea" id="RHEA:22508"/>
        <dbReference type="Rhea" id="RHEA-COMP:17339"/>
        <dbReference type="Rhea" id="RHEA-COMP:17340"/>
        <dbReference type="ChEBI" id="CHEBI:33019"/>
        <dbReference type="ChEBI" id="CHEBI:61560"/>
        <dbReference type="ChEBI" id="CHEBI:173112"/>
        <dbReference type="EC" id="2.7.7.49"/>
    </reaction>
</comment>
<dbReference type="Pfam" id="PF22936">
    <property type="entry name" value="Pol_BBD"/>
    <property type="match status" value="1"/>
</dbReference>
<dbReference type="PANTHER" id="PTHR42648:SF11">
    <property type="entry name" value="TRANSPOSON TY4-P GAG-POL POLYPROTEIN"/>
    <property type="match status" value="1"/>
</dbReference>
<dbReference type="GO" id="GO:0003964">
    <property type="term" value="F:RNA-directed DNA polymerase activity"/>
    <property type="evidence" value="ECO:0007669"/>
    <property type="project" value="UniProtKB-KW"/>
</dbReference>
<sequence length="355" mass="40046">MAHLTTAQALMTTPKPQQPGEDQLILDCGATHHMFNSLNPYVTTPKTTNIQVATGDANSKLTTIGIGTVKILNHNNTLILEECLYVPKLKFNLISLLELFKKQLTVNRRDDVFSLNANGKEIIHRKIINKLMIITYTISKALITNASNNLWHDRLGHPGGSVLKQLGLPTLLDNCLICEMYKAHKIPFQYHFEPAISTLDHVHIDVVGPINPPLTSGKQYFLTIVDQESSFKIVKFMQKKSDAFEQFQLTKNAMENSQDKKLKRLISDRGGEFLNNSVKKLSEECGFIHNMAPPETPQHNRFSERENHTIFEKDFCLLGKSNLPAQFRANYVNTAVFFSNLMPTPSGNDWSPNSL</sequence>
<dbReference type="AlphaFoldDB" id="A0A9Q3DRY2"/>
<evidence type="ECO:0000256" key="18">
    <source>
        <dbReference type="ARBA" id="ARBA00023172"/>
    </source>
</evidence>
<evidence type="ECO:0000256" key="20">
    <source>
        <dbReference type="ARBA" id="ARBA00049244"/>
    </source>
</evidence>
<dbReference type="Pfam" id="PF00665">
    <property type="entry name" value="rve"/>
    <property type="match status" value="1"/>
</dbReference>
<comment type="function">
    <text evidence="1">The aspartyl protease (PR) mediates the proteolytic cleavages of the Gag and Gag-Pol polyproteins after assembly of the VLP.</text>
</comment>
<dbReference type="PROSITE" id="PS50994">
    <property type="entry name" value="INTEGRASE"/>
    <property type="match status" value="1"/>
</dbReference>
<keyword evidence="7" id="KW-0479">Metal-binding</keyword>
<reference evidence="23" key="1">
    <citation type="submission" date="2021-03" db="EMBL/GenBank/DDBJ databases">
        <title>Draft genome sequence of rust myrtle Austropuccinia psidii MF-1, a brazilian biotype.</title>
        <authorList>
            <person name="Quecine M.C."/>
            <person name="Pachon D.M.R."/>
            <person name="Bonatelli M.L."/>
            <person name="Correr F.H."/>
            <person name="Franceschini L.M."/>
            <person name="Leite T.F."/>
            <person name="Margarido G.R.A."/>
            <person name="Almeida C.A."/>
            <person name="Ferrarezi J.A."/>
            <person name="Labate C.A."/>
        </authorList>
    </citation>
    <scope>NUCLEOTIDE SEQUENCE</scope>
    <source>
        <strain evidence="23">MF-1</strain>
    </source>
</reference>
<dbReference type="SUPFAM" id="SSF53098">
    <property type="entry name" value="Ribonuclease H-like"/>
    <property type="match status" value="1"/>
</dbReference>
<dbReference type="Proteomes" id="UP000765509">
    <property type="component" value="Unassembled WGS sequence"/>
</dbReference>
<dbReference type="OrthoDB" id="7691805at2759"/>
<keyword evidence="18" id="KW-0233">DNA recombination</keyword>
<evidence type="ECO:0000256" key="21">
    <source>
        <dbReference type="SAM" id="MobiDB-lite"/>
    </source>
</evidence>
<evidence type="ECO:0000256" key="11">
    <source>
        <dbReference type="ARBA" id="ARBA00022840"/>
    </source>
</evidence>
<evidence type="ECO:0000256" key="8">
    <source>
        <dbReference type="ARBA" id="ARBA00022741"/>
    </source>
</evidence>
<keyword evidence="10" id="KW-0378">Hydrolase</keyword>
<evidence type="ECO:0000313" key="23">
    <source>
        <dbReference type="EMBL" id="MBW0508725.1"/>
    </source>
</evidence>
<evidence type="ECO:0000256" key="7">
    <source>
        <dbReference type="ARBA" id="ARBA00022723"/>
    </source>
</evidence>
<dbReference type="InterPro" id="IPR039537">
    <property type="entry name" value="Retrotran_Ty1/copia-like"/>
</dbReference>
<organism evidence="23 24">
    <name type="scientific">Austropuccinia psidii MF-1</name>
    <dbReference type="NCBI Taxonomy" id="1389203"/>
    <lineage>
        <taxon>Eukaryota</taxon>
        <taxon>Fungi</taxon>
        <taxon>Dikarya</taxon>
        <taxon>Basidiomycota</taxon>
        <taxon>Pucciniomycotina</taxon>
        <taxon>Pucciniomycetes</taxon>
        <taxon>Pucciniales</taxon>
        <taxon>Sphaerophragmiaceae</taxon>
        <taxon>Austropuccinia</taxon>
    </lineage>
</organism>
<dbReference type="GO" id="GO:0032196">
    <property type="term" value="P:transposition"/>
    <property type="evidence" value="ECO:0007669"/>
    <property type="project" value="UniProtKB-KW"/>
</dbReference>
<evidence type="ECO:0000259" key="22">
    <source>
        <dbReference type="PROSITE" id="PS50994"/>
    </source>
</evidence>
<evidence type="ECO:0000256" key="2">
    <source>
        <dbReference type="ARBA" id="ARBA00022578"/>
    </source>
</evidence>
<evidence type="ECO:0000256" key="4">
    <source>
        <dbReference type="ARBA" id="ARBA00022670"/>
    </source>
</evidence>
<keyword evidence="8" id="KW-0547">Nucleotide-binding</keyword>
<evidence type="ECO:0000313" key="24">
    <source>
        <dbReference type="Proteomes" id="UP000765509"/>
    </source>
</evidence>
<proteinExistence type="predicted"/>
<dbReference type="GO" id="GO:0003723">
    <property type="term" value="F:RNA binding"/>
    <property type="evidence" value="ECO:0007669"/>
    <property type="project" value="UniProtKB-KW"/>
</dbReference>
<dbReference type="InterPro" id="IPR001584">
    <property type="entry name" value="Integrase_cat-core"/>
</dbReference>
<gene>
    <name evidence="23" type="ORF">O181_048440</name>
</gene>